<organism evidence="3 4">
    <name type="scientific">Nitratidesulfovibrio oxamicus</name>
    <dbReference type="NCBI Taxonomy" id="32016"/>
    <lineage>
        <taxon>Bacteria</taxon>
        <taxon>Pseudomonadati</taxon>
        <taxon>Thermodesulfobacteriota</taxon>
        <taxon>Desulfovibrionia</taxon>
        <taxon>Desulfovibrionales</taxon>
        <taxon>Desulfovibrionaceae</taxon>
        <taxon>Nitratidesulfovibrio</taxon>
    </lineage>
</organism>
<protein>
    <submittedName>
        <fullName evidence="3">Glycosyltransferase</fullName>
    </submittedName>
</protein>
<dbReference type="Gene3D" id="3.40.50.2000">
    <property type="entry name" value="Glycogen Phosphorylase B"/>
    <property type="match status" value="2"/>
</dbReference>
<dbReference type="EMBL" id="VRYY01000092">
    <property type="protein sequence ID" value="MBG3876259.1"/>
    <property type="molecule type" value="Genomic_DNA"/>
</dbReference>
<comment type="caution">
    <text evidence="3">The sequence shown here is derived from an EMBL/GenBank/DDBJ whole genome shotgun (WGS) entry which is preliminary data.</text>
</comment>
<dbReference type="InterPro" id="IPR001296">
    <property type="entry name" value="Glyco_trans_1"/>
</dbReference>
<feature type="domain" description="Glycosyl transferase family 1" evidence="1">
    <location>
        <begin position="189"/>
        <end position="338"/>
    </location>
</feature>
<keyword evidence="4" id="KW-1185">Reference proteome</keyword>
<dbReference type="PANTHER" id="PTHR12526">
    <property type="entry name" value="GLYCOSYLTRANSFERASE"/>
    <property type="match status" value="1"/>
</dbReference>
<evidence type="ECO:0000313" key="3">
    <source>
        <dbReference type="EMBL" id="MBG3876259.1"/>
    </source>
</evidence>
<dbReference type="InterPro" id="IPR028098">
    <property type="entry name" value="Glyco_trans_4-like_N"/>
</dbReference>
<reference evidence="3 4" key="1">
    <citation type="submission" date="2019-08" db="EMBL/GenBank/DDBJ databases">
        <authorList>
            <person name="Luo N."/>
        </authorList>
    </citation>
    <scope>NUCLEOTIDE SEQUENCE [LARGE SCALE GENOMIC DNA]</scope>
    <source>
        <strain evidence="3 4">NCIMB 9442</strain>
    </source>
</reference>
<dbReference type="Pfam" id="PF00534">
    <property type="entry name" value="Glycos_transf_1"/>
    <property type="match status" value="1"/>
</dbReference>
<name>A0ABS0J1G5_9BACT</name>
<proteinExistence type="predicted"/>
<evidence type="ECO:0000259" key="2">
    <source>
        <dbReference type="Pfam" id="PF13439"/>
    </source>
</evidence>
<evidence type="ECO:0000259" key="1">
    <source>
        <dbReference type="Pfam" id="PF00534"/>
    </source>
</evidence>
<dbReference type="RefSeq" id="WP_196608430.1">
    <property type="nucleotide sequence ID" value="NZ_VRYY01000092.1"/>
</dbReference>
<dbReference type="Proteomes" id="UP001194469">
    <property type="component" value="Unassembled WGS sequence"/>
</dbReference>
<accession>A0ABS0J1G5</accession>
<sequence>MKIAYIVGGLPFGGVETWLCDLAAEYRRSGLAEARIFNLSGTGEMHGRFVEQGLDVRSVGSGIRAIASHRLDTTLRLRAMLRDYAPDVIHTMHISANHHGRLAALGLGIPVVTHLHNVKREKRLHRRLSDKLLSHATTAYLAVSRAVADVVAADHNRAGRPVQVFYNAIDPKRCDMPPLDLKAAFGVSAPVILSVGRYVRQKNLDLLIRAVRILHDQHMPASLVLVGEGVERPRLEALRDSLGLAGHVVLTGFRQDVAAFFRAADIFAMPSDFEGFPIAQMEALYCGLPCVVSRHVPSLEVAAEASLVCETEPGDIAAKLLSILRDDTLRARLSEAAHRVIEPLTMPRYAERLLAFYTNLLAQDLAGQAR</sequence>
<dbReference type="Pfam" id="PF13439">
    <property type="entry name" value="Glyco_transf_4"/>
    <property type="match status" value="1"/>
</dbReference>
<feature type="domain" description="Glycosyltransferase subfamily 4-like N-terminal" evidence="2">
    <location>
        <begin position="12"/>
        <end position="173"/>
    </location>
</feature>
<gene>
    <name evidence="3" type="ORF">FVW20_04245</name>
</gene>
<evidence type="ECO:0000313" key="4">
    <source>
        <dbReference type="Proteomes" id="UP001194469"/>
    </source>
</evidence>
<dbReference type="PANTHER" id="PTHR12526:SF637">
    <property type="entry name" value="GLYCOSYLTRANSFERASE EPSF-RELATED"/>
    <property type="match status" value="1"/>
</dbReference>
<dbReference type="SUPFAM" id="SSF53756">
    <property type="entry name" value="UDP-Glycosyltransferase/glycogen phosphorylase"/>
    <property type="match status" value="1"/>
</dbReference>